<dbReference type="InterPro" id="IPR032675">
    <property type="entry name" value="LRR_dom_sf"/>
</dbReference>
<organism evidence="1 2">
    <name type="scientific">Penicillium coprophilum</name>
    <dbReference type="NCBI Taxonomy" id="36646"/>
    <lineage>
        <taxon>Eukaryota</taxon>
        <taxon>Fungi</taxon>
        <taxon>Dikarya</taxon>
        <taxon>Ascomycota</taxon>
        <taxon>Pezizomycotina</taxon>
        <taxon>Eurotiomycetes</taxon>
        <taxon>Eurotiomycetidae</taxon>
        <taxon>Eurotiales</taxon>
        <taxon>Aspergillaceae</taxon>
        <taxon>Penicillium</taxon>
    </lineage>
</organism>
<dbReference type="SUPFAM" id="SSF52047">
    <property type="entry name" value="RNI-like"/>
    <property type="match status" value="1"/>
</dbReference>
<keyword evidence="2" id="KW-1185">Reference proteome</keyword>
<dbReference type="Proteomes" id="UP000191500">
    <property type="component" value="Unassembled WGS sequence"/>
</dbReference>
<accession>A0A1V6V7X3</accession>
<name>A0A1V6V7X3_9EURO</name>
<comment type="caution">
    <text evidence="1">The sequence shown here is derived from an EMBL/GenBank/DDBJ whole genome shotgun (WGS) entry which is preliminary data.</text>
</comment>
<gene>
    <name evidence="1" type="ORF">PENCOP_c001G00607</name>
</gene>
<reference evidence="2" key="1">
    <citation type="journal article" date="2017" name="Nat. Microbiol.">
        <title>Global analysis of biosynthetic gene clusters reveals vast potential of secondary metabolite production in Penicillium species.</title>
        <authorList>
            <person name="Nielsen J.C."/>
            <person name="Grijseels S."/>
            <person name="Prigent S."/>
            <person name="Ji B."/>
            <person name="Dainat J."/>
            <person name="Nielsen K.F."/>
            <person name="Frisvad J.C."/>
            <person name="Workman M."/>
            <person name="Nielsen J."/>
        </authorList>
    </citation>
    <scope>NUCLEOTIDE SEQUENCE [LARGE SCALE GENOMIC DNA]</scope>
    <source>
        <strain evidence="2">IBT 31321</strain>
    </source>
</reference>
<dbReference type="EMBL" id="MDDG01000001">
    <property type="protein sequence ID" value="OQE46787.1"/>
    <property type="molecule type" value="Genomic_DNA"/>
</dbReference>
<dbReference type="Gene3D" id="3.80.10.10">
    <property type="entry name" value="Ribonuclease Inhibitor"/>
    <property type="match status" value="1"/>
</dbReference>
<evidence type="ECO:0000313" key="2">
    <source>
        <dbReference type="Proteomes" id="UP000191500"/>
    </source>
</evidence>
<sequence length="392" mass="43838">MSKFIDPSEVMTSRRYVHFPTEVLIQIAEFISNTPRSQATLRRFCSVSRQWYSAGIEFLYCRPQLHQGNSFLLFTNTVCPSIRSRERKVDLGSFVQELNLGSLVHQSSNSLTARLLGRVKKNLRTFIAPRVSFSINSLAPLAKCKELSYLGLDIVAEPIPLSALKKAISGLDKLETLTLPSSMFITDDGSAEVWPSNLENLQIGGRFDVGKMSSFRWPPNLHSLTLCGCENLDTPVLEKILFNEQIRATLTRLVIHPSNREMFEAGPSEVLPTLIALTSLRIPIDLLHHFLIIPGLDPMSVFTSIRELELTAPYHDDSSDLIAPDDLCVALKSTLSEVCYLGISPGCLKRIPEASHAKLDEWVWENIDKCSEEELDCLSDMGLVIMDSEPIC</sequence>
<dbReference type="STRING" id="36646.A0A1V6V7X3"/>
<dbReference type="AlphaFoldDB" id="A0A1V6V7X3"/>
<evidence type="ECO:0008006" key="3">
    <source>
        <dbReference type="Google" id="ProtNLM"/>
    </source>
</evidence>
<evidence type="ECO:0000313" key="1">
    <source>
        <dbReference type="EMBL" id="OQE46787.1"/>
    </source>
</evidence>
<protein>
    <recommendedName>
        <fullName evidence="3">F-box domain-containing protein</fullName>
    </recommendedName>
</protein>
<proteinExistence type="predicted"/>